<feature type="transmembrane region" description="Helical" evidence="6">
    <location>
        <begin position="455"/>
        <end position="475"/>
    </location>
</feature>
<dbReference type="Proteomes" id="UP000005361">
    <property type="component" value="Chromosome"/>
</dbReference>
<dbReference type="GO" id="GO:0016020">
    <property type="term" value="C:membrane"/>
    <property type="evidence" value="ECO:0007669"/>
    <property type="project" value="UniProtKB-SubCell"/>
</dbReference>
<feature type="transmembrane region" description="Helical" evidence="6">
    <location>
        <begin position="109"/>
        <end position="127"/>
    </location>
</feature>
<comment type="subcellular location">
    <subcellularLocation>
        <location evidence="1">Membrane</location>
    </subcellularLocation>
</comment>
<evidence type="ECO:0000256" key="5">
    <source>
        <dbReference type="ARBA" id="ARBA00023136"/>
    </source>
</evidence>
<dbReference type="PANTHER" id="PTHR48085">
    <property type="entry name" value="CADMIUM/ZINC-TRANSPORTING ATPASE HMA2-RELATED"/>
    <property type="match status" value="1"/>
</dbReference>
<dbReference type="KEGG" id="pft:JBW_01280"/>
<gene>
    <name evidence="7" type="ORF">JBW_01280</name>
</gene>
<dbReference type="InterPro" id="IPR023214">
    <property type="entry name" value="HAD_sf"/>
</dbReference>
<name>I9DGD9_9FIRM</name>
<dbReference type="AlphaFoldDB" id="I9DGD9"/>
<dbReference type="InterPro" id="IPR051014">
    <property type="entry name" value="Cation_Transport_ATPase_IB"/>
</dbReference>
<evidence type="ECO:0000313" key="7">
    <source>
        <dbReference type="EMBL" id="AJQ26632.1"/>
    </source>
</evidence>
<dbReference type="HOGENOM" id="CLU_540632_0_0_9"/>
<accession>I9DGD9</accession>
<reference evidence="7 8" key="1">
    <citation type="journal article" date="2015" name="Genome Announc.">
        <title>Complete Genome Sequence of Pelosinus fermentans JBW45, a Member of a Remarkably Competitive Group of Negativicutes in the Firmicutes Phylum.</title>
        <authorList>
            <person name="De Leon K.B."/>
            <person name="Utturkar S.M."/>
            <person name="Camilleri L.B."/>
            <person name="Elias D.A."/>
            <person name="Arkin A.P."/>
            <person name="Fields M.W."/>
            <person name="Brown S.D."/>
            <person name="Wall J.D."/>
        </authorList>
    </citation>
    <scope>NUCLEOTIDE SEQUENCE [LARGE SCALE GENOMIC DNA]</scope>
    <source>
        <strain evidence="7 8">JBW45</strain>
    </source>
</reference>
<evidence type="ECO:0000256" key="4">
    <source>
        <dbReference type="ARBA" id="ARBA00022989"/>
    </source>
</evidence>
<evidence type="ECO:0000256" key="1">
    <source>
        <dbReference type="ARBA" id="ARBA00004370"/>
    </source>
</evidence>
<proteinExistence type="inferred from homology"/>
<evidence type="ECO:0000313" key="8">
    <source>
        <dbReference type="Proteomes" id="UP000005361"/>
    </source>
</evidence>
<dbReference type="Gene3D" id="3.40.50.1000">
    <property type="entry name" value="HAD superfamily/HAD-like"/>
    <property type="match status" value="1"/>
</dbReference>
<dbReference type="GO" id="GO:0015086">
    <property type="term" value="F:cadmium ion transmembrane transporter activity"/>
    <property type="evidence" value="ECO:0007669"/>
    <property type="project" value="TreeGrafter"/>
</dbReference>
<dbReference type="InterPro" id="IPR023298">
    <property type="entry name" value="ATPase_P-typ_TM_dom_sf"/>
</dbReference>
<sequence length="504" mass="55089">MAAASLTTSQYNLLPGRLRISIKSLLQSPAFAHYIATRLVKEKYIYSVTANPLTGRALIHFNPTYICLTEIQSLIFAIEQRYSIQKSTIHESVKIDCNHPPELIKSPGTYAFATGLILVGLVTKRFFAGKSPLSSSPQIFSFAALATLIAGYPLLRNRFETAAKKHNMNYELLLFLPTLLLLTIRESITGLSVLWLVQLTYWLGTAAQENSHKSISNLLMGKQLQALKSPSEEKENLNLIDTEVKNNISTHKNEEKKSSSSLLAEKIIWYSLAISGISFLLTRNFMRSLAILLAGCPAAISLSKDAAMHSAISQAAEKGVLIKQIEVLERIGDVDTVLFEHESYTGIDQLHSLGIKDIRVITGDCTANWHSMLPDDIVKMINDLQALGKKIVMIGDGINDSPAFAASDVAIAMGRKGTAQAIETADIVIANDDPRKVAEIIYLSRYMNKVIRQNVSFATVFNIAGVALAATSLITPITAGLLLNISTLAIIMNSKCSLSGKKPI</sequence>
<reference evidence="8" key="2">
    <citation type="submission" date="2015-02" db="EMBL/GenBank/DDBJ databases">
        <title>Complete Genome Sequence of Pelosinus fermentans JBW45.</title>
        <authorList>
            <person name="De Leon K.B."/>
            <person name="Utturkar S.M."/>
            <person name="Camilleri L.B."/>
            <person name="Arkin A.P."/>
            <person name="Fields M.W."/>
            <person name="Brown S.D."/>
            <person name="Wall J.D."/>
        </authorList>
    </citation>
    <scope>NUCLEOTIDE SEQUENCE [LARGE SCALE GENOMIC DNA]</scope>
    <source>
        <strain evidence="8">JBW45</strain>
    </source>
</reference>
<protein>
    <submittedName>
        <fullName evidence="7">E1-E2 ATPase-associated domain protein</fullName>
    </submittedName>
</protein>
<keyword evidence="3 6" id="KW-0812">Transmembrane</keyword>
<keyword evidence="5 6" id="KW-0472">Membrane</keyword>
<dbReference type="SUPFAM" id="SSF81665">
    <property type="entry name" value="Calcium ATPase, transmembrane domain M"/>
    <property type="match status" value="1"/>
</dbReference>
<dbReference type="InterPro" id="IPR036412">
    <property type="entry name" value="HAD-like_sf"/>
</dbReference>
<dbReference type="SUPFAM" id="SSF56784">
    <property type="entry name" value="HAD-like"/>
    <property type="match status" value="1"/>
</dbReference>
<dbReference type="OrthoDB" id="1674088at2"/>
<evidence type="ECO:0000256" key="6">
    <source>
        <dbReference type="SAM" id="Phobius"/>
    </source>
</evidence>
<evidence type="ECO:0000256" key="3">
    <source>
        <dbReference type="ARBA" id="ARBA00022692"/>
    </source>
</evidence>
<feature type="transmembrane region" description="Helical" evidence="6">
    <location>
        <begin position="267"/>
        <end position="285"/>
    </location>
</feature>
<dbReference type="STRING" id="1192197.JBW_01280"/>
<dbReference type="EMBL" id="CP010978">
    <property type="protein sequence ID" value="AJQ26632.1"/>
    <property type="molecule type" value="Genomic_DNA"/>
</dbReference>
<feature type="transmembrane region" description="Helical" evidence="6">
    <location>
        <begin position="175"/>
        <end position="197"/>
    </location>
</feature>
<dbReference type="RefSeq" id="WP_007956964.1">
    <property type="nucleotide sequence ID" value="NZ_CP010978.1"/>
</dbReference>
<evidence type="ECO:0000256" key="2">
    <source>
        <dbReference type="ARBA" id="ARBA00006024"/>
    </source>
</evidence>
<organism evidence="7 8">
    <name type="scientific">Pelosinus fermentans JBW45</name>
    <dbReference type="NCBI Taxonomy" id="1192197"/>
    <lineage>
        <taxon>Bacteria</taxon>
        <taxon>Bacillati</taxon>
        <taxon>Bacillota</taxon>
        <taxon>Negativicutes</taxon>
        <taxon>Selenomonadales</taxon>
        <taxon>Sporomusaceae</taxon>
        <taxon>Pelosinus</taxon>
    </lineage>
</organism>
<keyword evidence="4 6" id="KW-1133">Transmembrane helix</keyword>
<comment type="similarity">
    <text evidence="2">Belongs to the cation transport ATPase (P-type) (TC 3.A.3) family. Type IB subfamily.</text>
</comment>
<dbReference type="PANTHER" id="PTHR48085:SF5">
    <property type="entry name" value="CADMIUM_ZINC-TRANSPORTING ATPASE HMA4-RELATED"/>
    <property type="match status" value="1"/>
</dbReference>
<feature type="transmembrane region" description="Helical" evidence="6">
    <location>
        <begin position="139"/>
        <end position="155"/>
    </location>
</feature>